<organism evidence="1 2">
    <name type="scientific">Oleoguttula mirabilis</name>
    <dbReference type="NCBI Taxonomy" id="1507867"/>
    <lineage>
        <taxon>Eukaryota</taxon>
        <taxon>Fungi</taxon>
        <taxon>Dikarya</taxon>
        <taxon>Ascomycota</taxon>
        <taxon>Pezizomycotina</taxon>
        <taxon>Dothideomycetes</taxon>
        <taxon>Dothideomycetidae</taxon>
        <taxon>Mycosphaerellales</taxon>
        <taxon>Teratosphaeriaceae</taxon>
        <taxon>Oleoguttula</taxon>
    </lineage>
</organism>
<sequence length="203" mass="23180">MDLPAQSSSHASIATAGERLTSTVELLEQVLLQLPLRDIFLAQRVNKYFASVIKTSIHIQRTLFLTPEPPSSHDTSSGVRVNPLLYDPSFAHHLPLWYDRVLKTLRYGDRPDLDMVDHIHFTKVRVLQYYQPFVLIEGYSGRADVHPTLAQGSGLQMYLTQPRCQIVVQIELEDADYEDLFVEGCTTHDLLLKLPMGGDWYRE</sequence>
<proteinExistence type="predicted"/>
<reference evidence="1 2" key="1">
    <citation type="submission" date="2021-11" db="EMBL/GenBank/DDBJ databases">
        <title>Black yeast isolated from Biological Soil Crust.</title>
        <authorList>
            <person name="Kurbessoian T."/>
        </authorList>
    </citation>
    <scope>NUCLEOTIDE SEQUENCE [LARGE SCALE GENOMIC DNA]</scope>
    <source>
        <strain evidence="1 2">CCFEE 5522</strain>
    </source>
</reference>
<accession>A0AAV9JMI4</accession>
<dbReference type="SUPFAM" id="SSF81383">
    <property type="entry name" value="F-box domain"/>
    <property type="match status" value="1"/>
</dbReference>
<comment type="caution">
    <text evidence="1">The sequence shown here is derived from an EMBL/GenBank/DDBJ whole genome shotgun (WGS) entry which is preliminary data.</text>
</comment>
<dbReference type="AlphaFoldDB" id="A0AAV9JMI4"/>
<keyword evidence="2" id="KW-1185">Reference proteome</keyword>
<dbReference type="Proteomes" id="UP001324427">
    <property type="component" value="Unassembled WGS sequence"/>
</dbReference>
<protein>
    <recommendedName>
        <fullName evidence="3">F-box domain-containing protein</fullName>
    </recommendedName>
</protein>
<evidence type="ECO:0008006" key="3">
    <source>
        <dbReference type="Google" id="ProtNLM"/>
    </source>
</evidence>
<dbReference type="EMBL" id="JAVFHQ010000013">
    <property type="protein sequence ID" value="KAK4546765.1"/>
    <property type="molecule type" value="Genomic_DNA"/>
</dbReference>
<evidence type="ECO:0000313" key="2">
    <source>
        <dbReference type="Proteomes" id="UP001324427"/>
    </source>
</evidence>
<evidence type="ECO:0000313" key="1">
    <source>
        <dbReference type="EMBL" id="KAK4546765.1"/>
    </source>
</evidence>
<name>A0AAV9JMI4_9PEZI</name>
<dbReference type="InterPro" id="IPR036047">
    <property type="entry name" value="F-box-like_dom_sf"/>
</dbReference>
<gene>
    <name evidence="1" type="ORF">LTR36_001497</name>
</gene>